<organism evidence="2 3">
    <name type="scientific">Marasmius tenuissimus</name>
    <dbReference type="NCBI Taxonomy" id="585030"/>
    <lineage>
        <taxon>Eukaryota</taxon>
        <taxon>Fungi</taxon>
        <taxon>Dikarya</taxon>
        <taxon>Basidiomycota</taxon>
        <taxon>Agaricomycotina</taxon>
        <taxon>Agaricomycetes</taxon>
        <taxon>Agaricomycetidae</taxon>
        <taxon>Agaricales</taxon>
        <taxon>Marasmiineae</taxon>
        <taxon>Marasmiaceae</taxon>
        <taxon>Marasmius</taxon>
    </lineage>
</organism>
<feature type="compositionally biased region" description="Basic and acidic residues" evidence="1">
    <location>
        <begin position="812"/>
        <end position="825"/>
    </location>
</feature>
<evidence type="ECO:0000313" key="2">
    <source>
        <dbReference type="EMBL" id="KAL0059482.1"/>
    </source>
</evidence>
<gene>
    <name evidence="2" type="ORF">AAF712_013768</name>
</gene>
<sequence length="882" mass="99023">MRTFNTAIQRPIPENQNRQFTPHIFQSPSLGKMYGVHCGMHALFENNAPRHDLLIRFVEMVSSRQLDQKPLFLDLTQVVIDIAERKAKGKGLQNMTYPPALDDWCHELACIRPESYRLFQSTFGGCSERSFQKKRSEAPKFQQGITEQVKTMTEKYLSSYGYSKDRPLAFAVDDTKLLAAFQPFYDTQKEKWFVIGGSGVALEVPDINRLDQQLEEAESTKASKVRLWTLQIPLNHVPPGIIAVAPIGSSNSAAELGAMESEILDFLLDPRHGLHINIILLGSDGTVVERDARRELLKSKYAWVLYHCIPHPQPGNGTIDIEIYCIHGRSMAVIQDSKHCRKTLWNNIFSGARFLVLGSHYICYEQIRNIALDTKFSPLYKRNVEKIDRQDDRAAARLFSASTLEYVLEQMPDSLVLAIFLFVFGELVDAYQSRTVTHHERAKMVFRARFFKALWKQFLARAGYSQARFFISREADDITDIIINGLLSLQVIHRDHLDIPTPLLPWIHGTEMCEHVFGFMRQLIPDFTILDALRAIPKLAVRLQAACARKHIPKDFRRVASGYSHTYFAAEDADMKSLGEYPSDSEYISLSEIAHEEALSLWEILGYVPKATEIPFDKALGSPSSKVEVDPGDIDEVDIELQEPSDHQQLQEALDMASKAQLPFSSKADAVIDECTFAAAALDFHELEKITSLPDDNPESLIILQAHIFAALNGIASFGPQAASEVQQLIASVQAQQPSVSMTVNPDMVNNTVSLLSPTSEKLNSLFKLDPTTLTATRRLNQCLESEQSVRIRGGRSRDKVEDDSGEQSIVVDKREPDHTTEHQKLTQKIHETIRIHSETQGSSTGLNRQTRHGTKSVAGTAITNSTETFGNSVNAKMSAQA</sequence>
<keyword evidence="3" id="KW-1185">Reference proteome</keyword>
<dbReference type="Proteomes" id="UP001437256">
    <property type="component" value="Unassembled WGS sequence"/>
</dbReference>
<name>A0ABR2ZE12_9AGAR</name>
<proteinExistence type="predicted"/>
<evidence type="ECO:0000256" key="1">
    <source>
        <dbReference type="SAM" id="MobiDB-lite"/>
    </source>
</evidence>
<protein>
    <submittedName>
        <fullName evidence="2">Uncharacterized protein</fullName>
    </submittedName>
</protein>
<dbReference type="EMBL" id="JBBXMP010000224">
    <property type="protein sequence ID" value="KAL0059482.1"/>
    <property type="molecule type" value="Genomic_DNA"/>
</dbReference>
<accession>A0ABR2ZE12</accession>
<feature type="region of interest" description="Disordered" evidence="1">
    <location>
        <begin position="839"/>
        <end position="864"/>
    </location>
</feature>
<evidence type="ECO:0000313" key="3">
    <source>
        <dbReference type="Proteomes" id="UP001437256"/>
    </source>
</evidence>
<feature type="region of interest" description="Disordered" evidence="1">
    <location>
        <begin position="788"/>
        <end position="825"/>
    </location>
</feature>
<reference evidence="2 3" key="1">
    <citation type="submission" date="2024-05" db="EMBL/GenBank/DDBJ databases">
        <title>A draft genome resource for the thread blight pathogen Marasmius tenuissimus strain MS-2.</title>
        <authorList>
            <person name="Yulfo-Soto G.E."/>
            <person name="Baruah I.K."/>
            <person name="Amoako-Attah I."/>
            <person name="Bukari Y."/>
            <person name="Meinhardt L.W."/>
            <person name="Bailey B.A."/>
            <person name="Cohen S.P."/>
        </authorList>
    </citation>
    <scope>NUCLEOTIDE SEQUENCE [LARGE SCALE GENOMIC DNA]</scope>
    <source>
        <strain evidence="2 3">MS-2</strain>
    </source>
</reference>
<feature type="compositionally biased region" description="Polar residues" evidence="1">
    <location>
        <begin position="839"/>
        <end position="849"/>
    </location>
</feature>
<comment type="caution">
    <text evidence="2">The sequence shown here is derived from an EMBL/GenBank/DDBJ whole genome shotgun (WGS) entry which is preliminary data.</text>
</comment>